<name>A0A1R3G1W4_COCAP</name>
<dbReference type="EMBL" id="AWWV01015602">
    <property type="protein sequence ID" value="OMO52076.1"/>
    <property type="molecule type" value="Genomic_DNA"/>
</dbReference>
<dbReference type="PANTHER" id="PTHR34278:SF5">
    <property type="entry name" value="SITE, PUTATIVE-RELATED"/>
    <property type="match status" value="1"/>
</dbReference>
<dbReference type="AlphaFoldDB" id="A0A1R3G1W4"/>
<keyword evidence="2" id="KW-1185">Reference proteome</keyword>
<dbReference type="PANTHER" id="PTHR34278">
    <property type="entry name" value="PROTEIN THI031, PUTATIVE-RELATED"/>
    <property type="match status" value="1"/>
</dbReference>
<dbReference type="STRING" id="210143.A0A1R3G1W4"/>
<evidence type="ECO:0000313" key="1">
    <source>
        <dbReference type="EMBL" id="OMO52076.1"/>
    </source>
</evidence>
<accession>A0A1R3G1W4</accession>
<dbReference type="Proteomes" id="UP000188268">
    <property type="component" value="Unassembled WGS sequence"/>
</dbReference>
<reference evidence="1 2" key="1">
    <citation type="submission" date="2013-09" db="EMBL/GenBank/DDBJ databases">
        <title>Corchorus capsularis genome sequencing.</title>
        <authorList>
            <person name="Alam M."/>
            <person name="Haque M.S."/>
            <person name="Islam M.S."/>
            <person name="Emdad E.M."/>
            <person name="Islam M.M."/>
            <person name="Ahmed B."/>
            <person name="Halim A."/>
            <person name="Hossen Q.M.M."/>
            <person name="Hossain M.Z."/>
            <person name="Ahmed R."/>
            <person name="Khan M.M."/>
            <person name="Islam R."/>
            <person name="Rashid M.M."/>
            <person name="Khan S.A."/>
            <person name="Rahman M.S."/>
            <person name="Alam M."/>
        </authorList>
    </citation>
    <scope>NUCLEOTIDE SEQUENCE [LARGE SCALE GENOMIC DNA]</scope>
    <source>
        <strain evidence="2">cv. CVL-1</strain>
        <tissue evidence="1">Whole seedling</tissue>
    </source>
</reference>
<comment type="caution">
    <text evidence="1">The sequence shown here is derived from an EMBL/GenBank/DDBJ whole genome shotgun (WGS) entry which is preliminary data.</text>
</comment>
<sequence>MVSHSVMICHLNPVSKSKDKTKGNQKLRTSNMILNPRLITWRVVDERPGLNFCEVYFTGILEHFYSSIEDDHVNYDVDDNEDGGPCALVDVPPSDDFMANFWSLHEKENERGSIEIED</sequence>
<dbReference type="OrthoDB" id="990337at2759"/>
<protein>
    <submittedName>
        <fullName evidence="1">Uncharacterized protein</fullName>
    </submittedName>
</protein>
<organism evidence="1 2">
    <name type="scientific">Corchorus capsularis</name>
    <name type="common">Jute</name>
    <dbReference type="NCBI Taxonomy" id="210143"/>
    <lineage>
        <taxon>Eukaryota</taxon>
        <taxon>Viridiplantae</taxon>
        <taxon>Streptophyta</taxon>
        <taxon>Embryophyta</taxon>
        <taxon>Tracheophyta</taxon>
        <taxon>Spermatophyta</taxon>
        <taxon>Magnoliopsida</taxon>
        <taxon>eudicotyledons</taxon>
        <taxon>Gunneridae</taxon>
        <taxon>Pentapetalae</taxon>
        <taxon>rosids</taxon>
        <taxon>malvids</taxon>
        <taxon>Malvales</taxon>
        <taxon>Malvaceae</taxon>
        <taxon>Grewioideae</taxon>
        <taxon>Apeibeae</taxon>
        <taxon>Corchorus</taxon>
    </lineage>
</organism>
<evidence type="ECO:0000313" key="2">
    <source>
        <dbReference type="Proteomes" id="UP000188268"/>
    </source>
</evidence>
<dbReference type="Gramene" id="OMO52076">
    <property type="protein sequence ID" value="OMO52076"/>
    <property type="gene ID" value="CCACVL1_29371"/>
</dbReference>
<proteinExistence type="predicted"/>
<gene>
    <name evidence="1" type="ORF">CCACVL1_29371</name>
</gene>